<reference evidence="1" key="2">
    <citation type="submission" date="2025-09" db="UniProtKB">
        <authorList>
            <consortium name="EnsemblPlants"/>
        </authorList>
    </citation>
    <scope>IDENTIFICATION</scope>
</reference>
<accession>A0ACD5TLH7</accession>
<name>A0ACD5TLH7_AVESA</name>
<proteinExistence type="predicted"/>
<sequence>MASSQCERIEEIAVQLSFQETETLGEILKQAECSLESQQLMNECHAVVAQNDGLTQPKFAGPQFAGPQFAGLKVTVVGGVLRNQGKEPKHIMYSKKYSGHIVKGFPSTLGTGAFAMSAMSDKGVKAAVVYSGKNKTGVECGWLLAFTDTKATGQRIYAECGRKIKFNNINWDKVEQNLNKAGIYAKVIDKETGTSVIATIGGPRGKSAIAAALCG</sequence>
<organism evidence="1 2">
    <name type="scientific">Avena sativa</name>
    <name type="common">Oat</name>
    <dbReference type="NCBI Taxonomy" id="4498"/>
    <lineage>
        <taxon>Eukaryota</taxon>
        <taxon>Viridiplantae</taxon>
        <taxon>Streptophyta</taxon>
        <taxon>Embryophyta</taxon>
        <taxon>Tracheophyta</taxon>
        <taxon>Spermatophyta</taxon>
        <taxon>Magnoliopsida</taxon>
        <taxon>Liliopsida</taxon>
        <taxon>Poales</taxon>
        <taxon>Poaceae</taxon>
        <taxon>BOP clade</taxon>
        <taxon>Pooideae</taxon>
        <taxon>Poodae</taxon>
        <taxon>Poeae</taxon>
        <taxon>Poeae Chloroplast Group 1 (Aveneae type)</taxon>
        <taxon>Aveninae</taxon>
        <taxon>Avena</taxon>
    </lineage>
</organism>
<dbReference type="EnsemblPlants" id="AVESA.00010b.r2.1CG0080350.1">
    <property type="protein sequence ID" value="AVESA.00010b.r2.1CG0080350.1.CDS"/>
    <property type="gene ID" value="AVESA.00010b.r2.1CG0080350"/>
</dbReference>
<protein>
    <submittedName>
        <fullName evidence="1">Uncharacterized protein</fullName>
    </submittedName>
</protein>
<evidence type="ECO:0000313" key="1">
    <source>
        <dbReference type="EnsemblPlants" id="AVESA.00010b.r2.1CG0080350.1.CDS"/>
    </source>
</evidence>
<reference evidence="1" key="1">
    <citation type="submission" date="2021-05" db="EMBL/GenBank/DDBJ databases">
        <authorList>
            <person name="Scholz U."/>
            <person name="Mascher M."/>
            <person name="Fiebig A."/>
        </authorList>
    </citation>
    <scope>NUCLEOTIDE SEQUENCE [LARGE SCALE GENOMIC DNA]</scope>
</reference>
<keyword evidence="2" id="KW-1185">Reference proteome</keyword>
<evidence type="ECO:0000313" key="2">
    <source>
        <dbReference type="Proteomes" id="UP001732700"/>
    </source>
</evidence>
<dbReference type="Proteomes" id="UP001732700">
    <property type="component" value="Chromosome 1C"/>
</dbReference>